<dbReference type="AlphaFoldDB" id="A0A3Q3G5Z3"/>
<dbReference type="Ensembl" id="ENSLBET00000029578.1">
    <property type="protein sequence ID" value="ENSLBEP00000028237.1"/>
    <property type="gene ID" value="ENSLBEG00000021410.1"/>
</dbReference>
<keyword evidence="3" id="KW-1185">Reference proteome</keyword>
<keyword evidence="1" id="KW-0812">Transmembrane</keyword>
<evidence type="ECO:0000313" key="2">
    <source>
        <dbReference type="Ensembl" id="ENSLBEP00000028237.1"/>
    </source>
</evidence>
<name>A0A3Q3G5Z3_9LABR</name>
<organism evidence="2 3">
    <name type="scientific">Labrus bergylta</name>
    <name type="common">ballan wrasse</name>
    <dbReference type="NCBI Taxonomy" id="56723"/>
    <lineage>
        <taxon>Eukaryota</taxon>
        <taxon>Metazoa</taxon>
        <taxon>Chordata</taxon>
        <taxon>Craniata</taxon>
        <taxon>Vertebrata</taxon>
        <taxon>Euteleostomi</taxon>
        <taxon>Actinopterygii</taxon>
        <taxon>Neopterygii</taxon>
        <taxon>Teleostei</taxon>
        <taxon>Neoteleostei</taxon>
        <taxon>Acanthomorphata</taxon>
        <taxon>Eupercaria</taxon>
        <taxon>Labriformes</taxon>
        <taxon>Labridae</taxon>
        <taxon>Labrus</taxon>
    </lineage>
</organism>
<proteinExistence type="predicted"/>
<reference evidence="2" key="2">
    <citation type="submission" date="2025-09" db="UniProtKB">
        <authorList>
            <consortium name="Ensembl"/>
        </authorList>
    </citation>
    <scope>IDENTIFICATION</scope>
</reference>
<feature type="transmembrane region" description="Helical" evidence="1">
    <location>
        <begin position="15"/>
        <end position="37"/>
    </location>
</feature>
<reference evidence="2" key="1">
    <citation type="submission" date="2025-08" db="UniProtKB">
        <authorList>
            <consortium name="Ensembl"/>
        </authorList>
    </citation>
    <scope>IDENTIFICATION</scope>
</reference>
<evidence type="ECO:0000313" key="3">
    <source>
        <dbReference type="Proteomes" id="UP000261660"/>
    </source>
</evidence>
<dbReference type="Proteomes" id="UP000261660">
    <property type="component" value="Unplaced"/>
</dbReference>
<keyword evidence="1" id="KW-1133">Transmembrane helix</keyword>
<accession>A0A3Q3G5Z3</accession>
<dbReference type="InParanoid" id="A0A3Q3G5Z3"/>
<protein>
    <submittedName>
        <fullName evidence="2">Uncharacterized protein</fullName>
    </submittedName>
</protein>
<evidence type="ECO:0000256" key="1">
    <source>
        <dbReference type="SAM" id="Phobius"/>
    </source>
</evidence>
<keyword evidence="1" id="KW-0472">Membrane</keyword>
<sequence>WDFWFLIRDSKSDQLVLTHIVLLIFDILFLTELWLSLSSPDHNLRYQSDRLFTHFHHAALYLFITHMFSVAPSSLSGCDELHWTD</sequence>